<dbReference type="EMBL" id="UINC01062645">
    <property type="protein sequence ID" value="SVB89464.1"/>
    <property type="molecule type" value="Genomic_DNA"/>
</dbReference>
<accession>A0A382HQ19</accession>
<dbReference type="AlphaFoldDB" id="A0A382HQ19"/>
<protein>
    <submittedName>
        <fullName evidence="1">Uncharacterized protein</fullName>
    </submittedName>
</protein>
<feature type="non-terminal residue" evidence="1">
    <location>
        <position position="1"/>
    </location>
</feature>
<evidence type="ECO:0000313" key="1">
    <source>
        <dbReference type="EMBL" id="SVB89464.1"/>
    </source>
</evidence>
<sequence>VRFALGGQTKHAIVSLHSLTPVSRHVQHHTPIEVGQRCVAPRRLRLQIFAQAHRQHLHLGHGIDDHRIVAAPVGIFADVEERFNQTAGVVAWRCTSASLDHLLILGDPFPPATDGDEGSGTVSVEQRVVRILVVKILQIRESPKVIVFEDPVDLGQEIPCFGPG</sequence>
<gene>
    <name evidence="1" type="ORF">METZ01_LOCUS242318</name>
</gene>
<proteinExistence type="predicted"/>
<feature type="non-terminal residue" evidence="1">
    <location>
        <position position="164"/>
    </location>
</feature>
<name>A0A382HQ19_9ZZZZ</name>
<reference evidence="1" key="1">
    <citation type="submission" date="2018-05" db="EMBL/GenBank/DDBJ databases">
        <authorList>
            <person name="Lanie J.A."/>
            <person name="Ng W.-L."/>
            <person name="Kazmierczak K.M."/>
            <person name="Andrzejewski T.M."/>
            <person name="Davidsen T.M."/>
            <person name="Wayne K.J."/>
            <person name="Tettelin H."/>
            <person name="Glass J.I."/>
            <person name="Rusch D."/>
            <person name="Podicherti R."/>
            <person name="Tsui H.-C.T."/>
            <person name="Winkler M.E."/>
        </authorList>
    </citation>
    <scope>NUCLEOTIDE SEQUENCE</scope>
</reference>
<organism evidence="1">
    <name type="scientific">marine metagenome</name>
    <dbReference type="NCBI Taxonomy" id="408172"/>
    <lineage>
        <taxon>unclassified sequences</taxon>
        <taxon>metagenomes</taxon>
        <taxon>ecological metagenomes</taxon>
    </lineage>
</organism>